<dbReference type="EMBL" id="BNJK01000001">
    <property type="protein sequence ID" value="GHO96530.1"/>
    <property type="molecule type" value="Genomic_DNA"/>
</dbReference>
<sequence length="294" mass="32959">MVASSSWGAPSSCGEAALHYAQQGIPVFPVKGKIPYANTRGFYDATTDPDLIGWWWRRWPDANLAVPTGQASGWVALDIDGRHGGFTSLTVLKALLSQQREEVHHAHLPTLPATRVARTGSGLHLIYQTPSSALRNHVRCAGLDGIDLRGEGGYIVVAPSLHPNGRRYSWSQNIAPAPFPSRLLALLQQSERFRHREAAYLHSVRQLDSQEYPLRSQQNPDYWLEKAVQHACVGKRHTCALWLSCRLVEQAHLTYRQAEPYMRRYVERVPCGEEEYPLSDALNCLHWAIAHLAS</sequence>
<organism evidence="2 3">
    <name type="scientific">Reticulibacter mediterranei</name>
    <dbReference type="NCBI Taxonomy" id="2778369"/>
    <lineage>
        <taxon>Bacteria</taxon>
        <taxon>Bacillati</taxon>
        <taxon>Chloroflexota</taxon>
        <taxon>Ktedonobacteria</taxon>
        <taxon>Ktedonobacterales</taxon>
        <taxon>Reticulibacteraceae</taxon>
        <taxon>Reticulibacter</taxon>
    </lineage>
</organism>
<dbReference type="CDD" id="cd04859">
    <property type="entry name" value="Prim_Pol"/>
    <property type="match status" value="1"/>
</dbReference>
<reference evidence="2" key="1">
    <citation type="submission" date="2020-10" db="EMBL/GenBank/DDBJ databases">
        <title>Taxonomic study of unclassified bacteria belonging to the class Ktedonobacteria.</title>
        <authorList>
            <person name="Yabe S."/>
            <person name="Wang C.M."/>
            <person name="Zheng Y."/>
            <person name="Sakai Y."/>
            <person name="Cavaletti L."/>
            <person name="Monciardini P."/>
            <person name="Donadio S."/>
        </authorList>
    </citation>
    <scope>NUCLEOTIDE SEQUENCE</scope>
    <source>
        <strain evidence="2">ID150040</strain>
    </source>
</reference>
<feature type="domain" description="DNA primase/polymerase bifunctional N-terminal" evidence="1">
    <location>
        <begin position="17"/>
        <end position="183"/>
    </location>
</feature>
<dbReference type="Pfam" id="PF09250">
    <property type="entry name" value="Prim-Pol"/>
    <property type="match status" value="1"/>
</dbReference>
<dbReference type="RefSeq" id="WP_220207149.1">
    <property type="nucleotide sequence ID" value="NZ_BNJK01000001.1"/>
</dbReference>
<name>A0A8J3IQ96_9CHLR</name>
<evidence type="ECO:0000259" key="1">
    <source>
        <dbReference type="SMART" id="SM00943"/>
    </source>
</evidence>
<gene>
    <name evidence="2" type="ORF">KSF_065780</name>
</gene>
<evidence type="ECO:0000313" key="3">
    <source>
        <dbReference type="Proteomes" id="UP000597444"/>
    </source>
</evidence>
<keyword evidence="3" id="KW-1185">Reference proteome</keyword>
<dbReference type="InterPro" id="IPR015330">
    <property type="entry name" value="DNA_primase/pol_bifunc_N"/>
</dbReference>
<dbReference type="SUPFAM" id="SSF56747">
    <property type="entry name" value="Prim-pol domain"/>
    <property type="match status" value="1"/>
</dbReference>
<dbReference type="Proteomes" id="UP000597444">
    <property type="component" value="Unassembled WGS sequence"/>
</dbReference>
<dbReference type="AlphaFoldDB" id="A0A8J3IQ96"/>
<proteinExistence type="predicted"/>
<protein>
    <recommendedName>
        <fullName evidence="1">DNA primase/polymerase bifunctional N-terminal domain-containing protein</fullName>
    </recommendedName>
</protein>
<accession>A0A8J3IQ96</accession>
<comment type="caution">
    <text evidence="2">The sequence shown here is derived from an EMBL/GenBank/DDBJ whole genome shotgun (WGS) entry which is preliminary data.</text>
</comment>
<dbReference type="SMART" id="SM00943">
    <property type="entry name" value="Prim-Pol"/>
    <property type="match status" value="1"/>
</dbReference>
<evidence type="ECO:0000313" key="2">
    <source>
        <dbReference type="EMBL" id="GHO96530.1"/>
    </source>
</evidence>